<accession>A0ABC8UMM8</accession>
<dbReference type="AlphaFoldDB" id="A0ABC8UMM8"/>
<evidence type="ECO:0000313" key="2">
    <source>
        <dbReference type="Proteomes" id="UP001642360"/>
    </source>
</evidence>
<feature type="non-terminal residue" evidence="1">
    <location>
        <position position="1"/>
    </location>
</feature>
<reference evidence="1 2" key="1">
    <citation type="submission" date="2024-02" db="EMBL/GenBank/DDBJ databases">
        <authorList>
            <person name="Vignale AGUSTIN F."/>
            <person name="Sosa J E."/>
            <person name="Modenutti C."/>
        </authorList>
    </citation>
    <scope>NUCLEOTIDE SEQUENCE [LARGE SCALE GENOMIC DNA]</scope>
</reference>
<dbReference type="EMBL" id="CAUOFW020008279">
    <property type="protein sequence ID" value="CAK9182217.1"/>
    <property type="molecule type" value="Genomic_DNA"/>
</dbReference>
<comment type="caution">
    <text evidence="1">The sequence shown here is derived from an EMBL/GenBank/DDBJ whole genome shotgun (WGS) entry which is preliminary data.</text>
</comment>
<evidence type="ECO:0000313" key="1">
    <source>
        <dbReference type="EMBL" id="CAK9182217.1"/>
    </source>
</evidence>
<protein>
    <submittedName>
        <fullName evidence="1">Uncharacterized protein</fullName>
    </submittedName>
</protein>
<keyword evidence="2" id="KW-1185">Reference proteome</keyword>
<proteinExistence type="predicted"/>
<organism evidence="1 2">
    <name type="scientific">Ilex paraguariensis</name>
    <name type="common">yerba mate</name>
    <dbReference type="NCBI Taxonomy" id="185542"/>
    <lineage>
        <taxon>Eukaryota</taxon>
        <taxon>Viridiplantae</taxon>
        <taxon>Streptophyta</taxon>
        <taxon>Embryophyta</taxon>
        <taxon>Tracheophyta</taxon>
        <taxon>Spermatophyta</taxon>
        <taxon>Magnoliopsida</taxon>
        <taxon>eudicotyledons</taxon>
        <taxon>Gunneridae</taxon>
        <taxon>Pentapetalae</taxon>
        <taxon>asterids</taxon>
        <taxon>campanulids</taxon>
        <taxon>Aquifoliales</taxon>
        <taxon>Aquifoliaceae</taxon>
        <taxon>Ilex</taxon>
    </lineage>
</organism>
<sequence length="59" mass="6636">DFMVTNVEDTLRVSADGSLQNYLTTTLSTCMVNHGEVVVRPLSRRLSRNIEKILILVTD</sequence>
<gene>
    <name evidence="1" type="ORF">ILEXP_LOCUS52355</name>
</gene>
<dbReference type="Proteomes" id="UP001642360">
    <property type="component" value="Unassembled WGS sequence"/>
</dbReference>
<name>A0ABC8UMM8_9AQUA</name>